<organism evidence="1 2">
    <name type="scientific">Sphaeroforma arctica JP610</name>
    <dbReference type="NCBI Taxonomy" id="667725"/>
    <lineage>
        <taxon>Eukaryota</taxon>
        <taxon>Ichthyosporea</taxon>
        <taxon>Ichthyophonida</taxon>
        <taxon>Sphaeroforma</taxon>
    </lineage>
</organism>
<accession>A0A0L0FVD6</accession>
<gene>
    <name evidence="1" type="ORF">SARC_07063</name>
</gene>
<evidence type="ECO:0000313" key="1">
    <source>
        <dbReference type="EMBL" id="KNC80579.1"/>
    </source>
</evidence>
<proteinExistence type="predicted"/>
<sequence length="267" mass="30464">MAKRNIPHFVQLRQLMAGCDGPLFPQVLNSKRLTEPILHGSIGAFNVTIINLPLNYGIMKGTLNEANRSLRIIHSLYQEFVYNPIGIPVSTGRLLAHVSCSRATIALIRARADANEDEAREYKQRAIDEEYTLNQERDAHVQTQRKLNVLNARFSSTKEKLAKCKVDSTRAQLLEAEAYIGHRSKRKPPHCCSKARILFHPISEPLLNSMYKNQEEIRQHLVDVGKNIPDKYLICALLYSLDDNYKLPRADTFDHDLDALTIDEVYK</sequence>
<protein>
    <submittedName>
        <fullName evidence="1">Uncharacterized protein</fullName>
    </submittedName>
</protein>
<dbReference type="AlphaFoldDB" id="A0A0L0FVD6"/>
<dbReference type="RefSeq" id="XP_014154481.1">
    <property type="nucleotide sequence ID" value="XM_014299006.1"/>
</dbReference>
<dbReference type="EMBL" id="KQ242133">
    <property type="protein sequence ID" value="KNC80579.1"/>
    <property type="molecule type" value="Genomic_DNA"/>
</dbReference>
<dbReference type="Proteomes" id="UP000054560">
    <property type="component" value="Unassembled WGS sequence"/>
</dbReference>
<reference evidence="1 2" key="1">
    <citation type="submission" date="2011-02" db="EMBL/GenBank/DDBJ databases">
        <title>The Genome Sequence of Sphaeroforma arctica JP610.</title>
        <authorList>
            <consortium name="The Broad Institute Genome Sequencing Platform"/>
            <person name="Russ C."/>
            <person name="Cuomo C."/>
            <person name="Young S.K."/>
            <person name="Zeng Q."/>
            <person name="Gargeya S."/>
            <person name="Alvarado L."/>
            <person name="Berlin A."/>
            <person name="Chapman S.B."/>
            <person name="Chen Z."/>
            <person name="Freedman E."/>
            <person name="Gellesch M."/>
            <person name="Goldberg J."/>
            <person name="Griggs A."/>
            <person name="Gujja S."/>
            <person name="Heilman E."/>
            <person name="Heiman D."/>
            <person name="Howarth C."/>
            <person name="Mehta T."/>
            <person name="Neiman D."/>
            <person name="Pearson M."/>
            <person name="Roberts A."/>
            <person name="Saif S."/>
            <person name="Shea T."/>
            <person name="Shenoy N."/>
            <person name="Sisk P."/>
            <person name="Stolte C."/>
            <person name="Sykes S."/>
            <person name="White J."/>
            <person name="Yandava C."/>
            <person name="Burger G."/>
            <person name="Gray M.W."/>
            <person name="Holland P.W.H."/>
            <person name="King N."/>
            <person name="Lang F.B.F."/>
            <person name="Roger A.J."/>
            <person name="Ruiz-Trillo I."/>
            <person name="Haas B."/>
            <person name="Nusbaum C."/>
            <person name="Birren B."/>
        </authorList>
    </citation>
    <scope>NUCLEOTIDE SEQUENCE [LARGE SCALE GENOMIC DNA]</scope>
    <source>
        <strain evidence="1 2">JP610</strain>
    </source>
</reference>
<dbReference type="GeneID" id="25907567"/>
<name>A0A0L0FVD6_9EUKA</name>
<evidence type="ECO:0000313" key="2">
    <source>
        <dbReference type="Proteomes" id="UP000054560"/>
    </source>
</evidence>
<keyword evidence="2" id="KW-1185">Reference proteome</keyword>